<sequence>MPKVKNNSMAMIATITLVGVIASVIGLFDPATCVQVQSDDWTSCESIARERVIGFWALLIFSVFGFAVSIVWSRKKK</sequence>
<reference evidence="2" key="1">
    <citation type="submission" date="2020-05" db="EMBL/GenBank/DDBJ databases">
        <authorList>
            <person name="Chiriac C."/>
            <person name="Salcher M."/>
            <person name="Ghai R."/>
            <person name="Kavagutti S V."/>
        </authorList>
    </citation>
    <scope>NUCLEOTIDE SEQUENCE</scope>
</reference>
<dbReference type="AlphaFoldDB" id="A0A6J6D4L7"/>
<dbReference type="EMBL" id="CAEZVO010000031">
    <property type="protein sequence ID" value="CAB4630657.1"/>
    <property type="molecule type" value="Genomic_DNA"/>
</dbReference>
<protein>
    <submittedName>
        <fullName evidence="2">Unannotated protein</fullName>
    </submittedName>
</protein>
<keyword evidence="1" id="KW-0472">Membrane</keyword>
<accession>A0A6J6D4L7</accession>
<keyword evidence="1" id="KW-1133">Transmembrane helix</keyword>
<gene>
    <name evidence="2" type="ORF">UFOPK1561_00779</name>
    <name evidence="3" type="ORF">UFOPK2044_00350</name>
</gene>
<dbReference type="EMBL" id="CAEZSZ010000096">
    <property type="protein sequence ID" value="CAB4558850.1"/>
    <property type="molecule type" value="Genomic_DNA"/>
</dbReference>
<feature type="transmembrane region" description="Helical" evidence="1">
    <location>
        <begin position="52"/>
        <end position="72"/>
    </location>
</feature>
<name>A0A6J6D4L7_9ZZZZ</name>
<evidence type="ECO:0000313" key="2">
    <source>
        <dbReference type="EMBL" id="CAB4558850.1"/>
    </source>
</evidence>
<evidence type="ECO:0000313" key="3">
    <source>
        <dbReference type="EMBL" id="CAB4630657.1"/>
    </source>
</evidence>
<keyword evidence="1" id="KW-0812">Transmembrane</keyword>
<organism evidence="2">
    <name type="scientific">freshwater metagenome</name>
    <dbReference type="NCBI Taxonomy" id="449393"/>
    <lineage>
        <taxon>unclassified sequences</taxon>
        <taxon>metagenomes</taxon>
        <taxon>ecological metagenomes</taxon>
    </lineage>
</organism>
<evidence type="ECO:0000256" key="1">
    <source>
        <dbReference type="SAM" id="Phobius"/>
    </source>
</evidence>
<proteinExistence type="predicted"/>